<dbReference type="AlphaFoldDB" id="A0A172TS89"/>
<dbReference type="GO" id="GO:0016758">
    <property type="term" value="F:hexosyltransferase activity"/>
    <property type="evidence" value="ECO:0007669"/>
    <property type="project" value="UniProtKB-ARBA"/>
</dbReference>
<sequence length="542" mass="62608">MTDQPNNTHSLDLISVVITCYNHGKYLTEAIRSIDKQHNVNVEIVVVDDGSTDNTKAIAESFPHVKYVYQENKGLSAARNTGIKNSTGTYLLFLDADDWLLDESLATNLKYLKEDQHYAFVSGTYQYAFEKTNQVFDIIRDVKGNHYEQFLRSNYIGMHGAVMYRRWAFDFYQFDTTLKASEDYDMFLHLARKFPVFHHTRPMAAYRIHGNNMSGNIPMMLEYTLKVVKRQMPYLRSDNEKSAILKGIKGWKSWYCNELYKKLYPLPVFSNSYSKAELNMLWKYDKYLLFKFLARQNLKLGKRFGLKFLPKFVLHKLNIASNTNQLPAVGKVKKGDFNRVSPLSEEFGYDRGGPIDRYYIEKFLLHNAFAIKGRVLEIGDNFYTTKYGGTYVQKSDVLNIYETPLATIVADLSDAHQLPNNAFDCIILTQTLQFIYDYKKAIETCYRILKPGGLLLLTVPGISNIDHDEWKDFWLWSFTSKSVERILLECFSPDAINVQTHGNVLSATSFLYGMGVIELTNHQLNYTDPHYQLVITATAKKN</sequence>
<dbReference type="CDD" id="cd00761">
    <property type="entry name" value="Glyco_tranf_GTA_type"/>
    <property type="match status" value="1"/>
</dbReference>
<dbReference type="CDD" id="cd02440">
    <property type="entry name" value="AdoMet_MTases"/>
    <property type="match status" value="1"/>
</dbReference>
<dbReference type="InterPro" id="IPR013216">
    <property type="entry name" value="Methyltransf_11"/>
</dbReference>
<feature type="domain" description="Glycosyltransferase 2-like" evidence="1">
    <location>
        <begin position="15"/>
        <end position="147"/>
    </location>
</feature>
<dbReference type="SUPFAM" id="SSF53448">
    <property type="entry name" value="Nucleotide-diphospho-sugar transferases"/>
    <property type="match status" value="1"/>
</dbReference>
<dbReference type="PANTHER" id="PTHR22916">
    <property type="entry name" value="GLYCOSYLTRANSFERASE"/>
    <property type="match status" value="1"/>
</dbReference>
<evidence type="ECO:0000313" key="3">
    <source>
        <dbReference type="EMBL" id="ANE49633.1"/>
    </source>
</evidence>
<dbReference type="OrthoDB" id="597270at2"/>
<dbReference type="KEGG" id="fla:SY85_03040"/>
<gene>
    <name evidence="3" type="ORF">SY85_03040</name>
</gene>
<dbReference type="InterPro" id="IPR029063">
    <property type="entry name" value="SAM-dependent_MTases_sf"/>
</dbReference>
<protein>
    <recommendedName>
        <fullName evidence="5">Glycosyltransferase 2-like domain-containing protein</fullName>
    </recommendedName>
</protein>
<dbReference type="SUPFAM" id="SSF53335">
    <property type="entry name" value="S-adenosyl-L-methionine-dependent methyltransferases"/>
    <property type="match status" value="1"/>
</dbReference>
<reference evidence="3 4" key="2">
    <citation type="journal article" date="2016" name="Int. J. Syst. Evol. Microbiol.">
        <title>Flavisolibacter tropicus sp. nov., isolated from tropical soil.</title>
        <authorList>
            <person name="Lee J.J."/>
            <person name="Kang M.S."/>
            <person name="Kim G.S."/>
            <person name="Lee C.S."/>
            <person name="Lim S."/>
            <person name="Lee J."/>
            <person name="Roh S.H."/>
            <person name="Kang H."/>
            <person name="Ha J.M."/>
            <person name="Bae S."/>
            <person name="Jung H.Y."/>
            <person name="Kim M.K."/>
        </authorList>
    </citation>
    <scope>NUCLEOTIDE SEQUENCE [LARGE SCALE GENOMIC DNA]</scope>
    <source>
        <strain evidence="3 4">LCS9</strain>
    </source>
</reference>
<evidence type="ECO:0000259" key="1">
    <source>
        <dbReference type="Pfam" id="PF00535"/>
    </source>
</evidence>
<dbReference type="Pfam" id="PF00535">
    <property type="entry name" value="Glycos_transf_2"/>
    <property type="match status" value="1"/>
</dbReference>
<dbReference type="PANTHER" id="PTHR22916:SF3">
    <property type="entry name" value="UDP-GLCNAC:BETAGAL BETA-1,3-N-ACETYLGLUCOSAMINYLTRANSFERASE-LIKE PROTEIN 1"/>
    <property type="match status" value="1"/>
</dbReference>
<proteinExistence type="predicted"/>
<dbReference type="InterPro" id="IPR001173">
    <property type="entry name" value="Glyco_trans_2-like"/>
</dbReference>
<dbReference type="EMBL" id="CP011390">
    <property type="protein sequence ID" value="ANE49633.1"/>
    <property type="molecule type" value="Genomic_DNA"/>
</dbReference>
<dbReference type="Gene3D" id="3.40.50.150">
    <property type="entry name" value="Vaccinia Virus protein VP39"/>
    <property type="match status" value="1"/>
</dbReference>
<evidence type="ECO:0000259" key="2">
    <source>
        <dbReference type="Pfam" id="PF08241"/>
    </source>
</evidence>
<organism evidence="3 4">
    <name type="scientific">Flavisolibacter tropicus</name>
    <dbReference type="NCBI Taxonomy" id="1492898"/>
    <lineage>
        <taxon>Bacteria</taxon>
        <taxon>Pseudomonadati</taxon>
        <taxon>Bacteroidota</taxon>
        <taxon>Chitinophagia</taxon>
        <taxon>Chitinophagales</taxon>
        <taxon>Chitinophagaceae</taxon>
        <taxon>Flavisolibacter</taxon>
    </lineage>
</organism>
<evidence type="ECO:0008006" key="5">
    <source>
        <dbReference type="Google" id="ProtNLM"/>
    </source>
</evidence>
<keyword evidence="4" id="KW-1185">Reference proteome</keyword>
<evidence type="ECO:0000313" key="4">
    <source>
        <dbReference type="Proteomes" id="UP000077177"/>
    </source>
</evidence>
<feature type="domain" description="Methyltransferase type 11" evidence="2">
    <location>
        <begin position="405"/>
        <end position="456"/>
    </location>
</feature>
<dbReference type="Proteomes" id="UP000077177">
    <property type="component" value="Chromosome"/>
</dbReference>
<dbReference type="InterPro" id="IPR029044">
    <property type="entry name" value="Nucleotide-diphossugar_trans"/>
</dbReference>
<dbReference type="GO" id="GO:0008757">
    <property type="term" value="F:S-adenosylmethionine-dependent methyltransferase activity"/>
    <property type="evidence" value="ECO:0007669"/>
    <property type="project" value="InterPro"/>
</dbReference>
<dbReference type="RefSeq" id="WP_066401752.1">
    <property type="nucleotide sequence ID" value="NZ_CP011390.1"/>
</dbReference>
<name>A0A172TS89_9BACT</name>
<dbReference type="STRING" id="1492898.SY85_03040"/>
<reference evidence="4" key="1">
    <citation type="submission" date="2015-01" db="EMBL/GenBank/DDBJ databases">
        <title>Flavisolibacter sp./LCS9/ whole genome sequencing.</title>
        <authorList>
            <person name="Kim M.K."/>
            <person name="Srinivasan S."/>
            <person name="Lee J.-J."/>
        </authorList>
    </citation>
    <scope>NUCLEOTIDE SEQUENCE [LARGE SCALE GENOMIC DNA]</scope>
    <source>
        <strain evidence="4">LCS9</strain>
    </source>
</reference>
<dbReference type="Gene3D" id="3.90.550.10">
    <property type="entry name" value="Spore Coat Polysaccharide Biosynthesis Protein SpsA, Chain A"/>
    <property type="match status" value="1"/>
</dbReference>
<dbReference type="PATRIC" id="fig|1492898.3.peg.664"/>
<dbReference type="Pfam" id="PF08241">
    <property type="entry name" value="Methyltransf_11"/>
    <property type="match status" value="1"/>
</dbReference>
<accession>A0A172TS89</accession>